<accession>A0A0R2MPE1</accession>
<organism evidence="3 4">
    <name type="scientific">Lacticaseibacillus saniviri JCM 17471 = DSM 24301</name>
    <dbReference type="NCBI Taxonomy" id="1293598"/>
    <lineage>
        <taxon>Bacteria</taxon>
        <taxon>Bacillati</taxon>
        <taxon>Bacillota</taxon>
        <taxon>Bacilli</taxon>
        <taxon>Lactobacillales</taxon>
        <taxon>Lactobacillaceae</taxon>
        <taxon>Lacticaseibacillus</taxon>
    </lineage>
</organism>
<comment type="caution">
    <text evidence="3">The sequence shown here is derived from an EMBL/GenBank/DDBJ whole genome shotgun (WGS) entry which is preliminary data.</text>
</comment>
<proteinExistence type="predicted"/>
<dbReference type="Gene3D" id="2.40.100.10">
    <property type="entry name" value="Cyclophilin-like"/>
    <property type="match status" value="1"/>
</dbReference>
<name>A0A0R2MPE1_9LACO</name>
<dbReference type="Pfam" id="PF05913">
    <property type="entry name" value="MupG_C"/>
    <property type="match status" value="1"/>
</dbReference>
<feature type="domain" description="6-phospho-N-acetylmuramidase C-terminal" evidence="1">
    <location>
        <begin position="251"/>
        <end position="346"/>
    </location>
</feature>
<evidence type="ECO:0000313" key="4">
    <source>
        <dbReference type="Proteomes" id="UP000050969"/>
    </source>
</evidence>
<reference evidence="3 4" key="1">
    <citation type="journal article" date="2015" name="Genome Announc.">
        <title>Expanding the biotechnology potential of lactobacilli through comparative genomics of 213 strains and associated genera.</title>
        <authorList>
            <person name="Sun Z."/>
            <person name="Harris H.M."/>
            <person name="McCann A."/>
            <person name="Guo C."/>
            <person name="Argimon S."/>
            <person name="Zhang W."/>
            <person name="Yang X."/>
            <person name="Jeffery I.B."/>
            <person name="Cooney J.C."/>
            <person name="Kagawa T.F."/>
            <person name="Liu W."/>
            <person name="Song Y."/>
            <person name="Salvetti E."/>
            <person name="Wrobel A."/>
            <person name="Rasinkangas P."/>
            <person name="Parkhill J."/>
            <person name="Rea M.C."/>
            <person name="O'Sullivan O."/>
            <person name="Ritari J."/>
            <person name="Douillard F.P."/>
            <person name="Paul Ross R."/>
            <person name="Yang R."/>
            <person name="Briner A.E."/>
            <person name="Felis G.E."/>
            <person name="de Vos W.M."/>
            <person name="Barrangou R."/>
            <person name="Klaenhammer T.R."/>
            <person name="Caufield P.W."/>
            <person name="Cui Y."/>
            <person name="Zhang H."/>
            <person name="O'Toole P.W."/>
        </authorList>
    </citation>
    <scope>NUCLEOTIDE SEQUENCE [LARGE SCALE GENOMIC DNA]</scope>
    <source>
        <strain evidence="3 4">DSM 24301</strain>
    </source>
</reference>
<dbReference type="STRING" id="1293598.IV56_GL002304"/>
<dbReference type="InterPro" id="IPR043797">
    <property type="entry name" value="MupG_N"/>
</dbReference>
<evidence type="ECO:0008006" key="5">
    <source>
        <dbReference type="Google" id="ProtNLM"/>
    </source>
</evidence>
<feature type="domain" description="6-phospho-N-acetylmuramidase N-terminal" evidence="2">
    <location>
        <begin position="2"/>
        <end position="231"/>
    </location>
</feature>
<dbReference type="RefSeq" id="WP_056993289.1">
    <property type="nucleotide sequence ID" value="NZ_JQCE01000064.1"/>
</dbReference>
<dbReference type="Gene3D" id="3.20.20.70">
    <property type="entry name" value="Aldolase class I"/>
    <property type="match status" value="1"/>
</dbReference>
<dbReference type="Pfam" id="PF19200">
    <property type="entry name" value="MupG_N"/>
    <property type="match status" value="1"/>
</dbReference>
<dbReference type="PANTHER" id="PTHR38435">
    <property type="match status" value="1"/>
</dbReference>
<dbReference type="PANTHER" id="PTHR38435:SF2">
    <property type="entry name" value="DUF871 DOMAIN-CONTAINING PROTEIN"/>
    <property type="match status" value="1"/>
</dbReference>
<dbReference type="EMBL" id="JQCE01000064">
    <property type="protein sequence ID" value="KRO15535.1"/>
    <property type="molecule type" value="Genomic_DNA"/>
</dbReference>
<dbReference type="InterPro" id="IPR029000">
    <property type="entry name" value="Cyclophilin-like_dom_sf"/>
</dbReference>
<evidence type="ECO:0000259" key="1">
    <source>
        <dbReference type="Pfam" id="PF05913"/>
    </source>
</evidence>
<dbReference type="InterPro" id="IPR017853">
    <property type="entry name" value="GH"/>
</dbReference>
<evidence type="ECO:0000259" key="2">
    <source>
        <dbReference type="Pfam" id="PF19200"/>
    </source>
</evidence>
<keyword evidence="4" id="KW-1185">Reference proteome</keyword>
<dbReference type="PATRIC" id="fig|1293598.4.peg.2407"/>
<gene>
    <name evidence="3" type="ORF">IV56_GL002304</name>
</gene>
<dbReference type="InterPro" id="IPR043894">
    <property type="entry name" value="MupG_C"/>
</dbReference>
<dbReference type="InterPro" id="IPR013785">
    <property type="entry name" value="Aldolase_TIM"/>
</dbReference>
<dbReference type="Proteomes" id="UP000050969">
    <property type="component" value="Unassembled WGS sequence"/>
</dbReference>
<dbReference type="SUPFAM" id="SSF50891">
    <property type="entry name" value="Cyclophilin-like"/>
    <property type="match status" value="1"/>
</dbReference>
<dbReference type="AlphaFoldDB" id="A0A0R2MPE1"/>
<dbReference type="SUPFAM" id="SSF51445">
    <property type="entry name" value="(Trans)glycosidases"/>
    <property type="match status" value="1"/>
</dbReference>
<dbReference type="InterPro" id="IPR008589">
    <property type="entry name" value="MupG"/>
</dbReference>
<sequence>MLGFSVYLHEALTQHEIDRIQRYADVGFEGVFTSINLPEDDPSQLISNLAALGDICKANHLQMTLDVSTNALDRLDISRAHLDTFEKLGVSTLRIDDGFDMTEIAQLSQKFQIALNASTITSADIDVLTANQADFTHLEAWHNYYPREFTGLDEEWFANRNRWLQANGFTVMAFVPGDGERRGPVFAGLPTLEKQRYMHPLAAMIEMKRLAVTHVFIGDPELKATTLAQIEAYTQQNILEIHAMLSAQAPNYFDRVLHQRADVARDVVRIVEGRLLLQNKIAAINTISRNHGAITLDNHRSGRYEGELELIKCSLPADPSVNVIGQIVPADLDLLNFIDANQAIQIVNVESETYNG</sequence>
<evidence type="ECO:0000313" key="3">
    <source>
        <dbReference type="EMBL" id="KRO15535.1"/>
    </source>
</evidence>
<protein>
    <recommendedName>
        <fullName evidence="5">Outer surface protein</fullName>
    </recommendedName>
</protein>